<dbReference type="SUPFAM" id="SSF88874">
    <property type="entry name" value="Receptor-binding domain of short tail fibre protein gp12"/>
    <property type="match status" value="1"/>
</dbReference>
<dbReference type="RefSeq" id="WP_228054803.1">
    <property type="nucleotide sequence ID" value="NZ_CP019288.1"/>
</dbReference>
<proteinExistence type="predicted"/>
<gene>
    <name evidence="2" type="ORF">IMCC3317_29030</name>
</gene>
<dbReference type="Pfam" id="PF07484">
    <property type="entry name" value="Collar"/>
    <property type="match status" value="1"/>
</dbReference>
<organism evidence="2 3">
    <name type="scientific">Kordia antarctica</name>
    <dbReference type="NCBI Taxonomy" id="1218801"/>
    <lineage>
        <taxon>Bacteria</taxon>
        <taxon>Pseudomonadati</taxon>
        <taxon>Bacteroidota</taxon>
        <taxon>Flavobacteriia</taxon>
        <taxon>Flavobacteriales</taxon>
        <taxon>Flavobacteriaceae</taxon>
        <taxon>Kordia</taxon>
    </lineage>
</organism>
<keyword evidence="3" id="KW-1185">Reference proteome</keyword>
<sequence length="203" mass="21413">MKQSLRTLKSYFETGDTPTESQFIDLLDSLAIPMIGEIKTVSFATVPSGWAKCDGQLLNTSDYKTLFKLIGTTYGGDGTTTFALPDLRGRSPIHEGQGSGLSNITLGQISGSETKVLTVTELPNHTHSGTIKVSNVNADDDAGGTSSSIGKTEIFVESAPNIDLASGSVTLDNTGGQQPFNIRNPFLGLNYIIALEGINPLAS</sequence>
<dbReference type="AlphaFoldDB" id="A0A7L4ZNP4"/>
<dbReference type="InterPro" id="IPR011083">
    <property type="entry name" value="Phage_tail_collar_dom"/>
</dbReference>
<feature type="domain" description="Phage tail collar" evidence="1">
    <location>
        <begin position="36"/>
        <end position="92"/>
    </location>
</feature>
<name>A0A7L4ZNP4_9FLAO</name>
<dbReference type="KEGG" id="kan:IMCC3317_29030"/>
<evidence type="ECO:0000313" key="2">
    <source>
        <dbReference type="EMBL" id="QHI37524.1"/>
    </source>
</evidence>
<dbReference type="Gene3D" id="3.90.1340.10">
    <property type="entry name" value="Phage tail collar domain"/>
    <property type="match status" value="1"/>
</dbReference>
<evidence type="ECO:0000259" key="1">
    <source>
        <dbReference type="Pfam" id="PF07484"/>
    </source>
</evidence>
<accession>A0A7L4ZNP4</accession>
<dbReference type="InterPro" id="IPR037053">
    <property type="entry name" value="Phage_tail_collar_dom_sf"/>
</dbReference>
<protein>
    <recommendedName>
        <fullName evidence="1">Phage tail collar domain-containing protein</fullName>
    </recommendedName>
</protein>
<dbReference type="EMBL" id="CP019288">
    <property type="protein sequence ID" value="QHI37524.1"/>
    <property type="molecule type" value="Genomic_DNA"/>
</dbReference>
<reference evidence="2 3" key="1">
    <citation type="journal article" date="2013" name="Int. J. Syst. Evol. Microbiol.">
        <title>Kordia antarctica sp. nov., isolated from Antarctic seawater.</title>
        <authorList>
            <person name="Baek K."/>
            <person name="Choi A."/>
            <person name="Kang I."/>
            <person name="Lee K."/>
            <person name="Cho J.C."/>
        </authorList>
    </citation>
    <scope>NUCLEOTIDE SEQUENCE [LARGE SCALE GENOMIC DNA]</scope>
    <source>
        <strain evidence="2 3">IMCC3317</strain>
    </source>
</reference>
<evidence type="ECO:0000313" key="3">
    <source>
        <dbReference type="Proteomes" id="UP000464657"/>
    </source>
</evidence>
<dbReference type="Proteomes" id="UP000464657">
    <property type="component" value="Chromosome"/>
</dbReference>